<protein>
    <recommendedName>
        <fullName evidence="5">Transmembrane protein</fullName>
    </recommendedName>
</protein>
<evidence type="ECO:0000256" key="2">
    <source>
        <dbReference type="SAM" id="Phobius"/>
    </source>
</evidence>
<dbReference type="Proteomes" id="UP000664521">
    <property type="component" value="Unassembled WGS sequence"/>
</dbReference>
<sequence length="794" mass="90022">MRPNFAQCGFLFTSSNSTFTQYIYNGSVPGVFSHNERPKLITYEGCRHLCGTGSQYYAWKDAAATITTWVLPIIGLIVQAPFESNAFRRTVFALARWTGSPMATLSYTLWNIKITSRCAMMVDMATDFHSFPDEHSSFAQIRDSFYILSVMNQYSIKEKMPDVEAEKLLRIALFSDTLKLSRAENKVSPDDLTPSAITSSSRLVLKRQTLAQSLRENRKKGVVPVFVSLMWFLFSLAISIQASFGDLGSNQTAHDLALGLLLGWLPVMILVTIVDRNPTAIEAVRRKLNNLVDEVRIALLDPELRDSYMTETRRSARDFAWTECLRDEDFFFGDFFTKFSGQGRVRWHYGVAHSILAGIESKFMAVEGRNWLRDPDMALVGFLHVKHSSPLFDIIETQDLPHTPLKQEFCTNMVDGPGDGHFAGIRSIDLRMIWQLLSSFLIVFGTAFGAFILSYFTPTVGLGCRSGGYMVYVVITLANLLIEIFVWWFSREGQVRSWVRRQSAAGLLTKVASNVRERVNRQESDTWANTITSTFRYSFDALSGMSGRDKTALFILRPMDIIGSIWLAYIVAAQTFGSYQNCECMSSTWGLAGGYMDFETYDFYRAHGVAYYWAAGTGLSTGIMGVAFAFIVIEYCTQSHLSTEDYGDAMQGLRRTRQFKKHTAWLRDVPDFIINIIKRLWSKIWRRSTSYSKDLQAAGGRYGQGGRRSLLWTWTTKRHPRGIIEGIPLHRQGSAEHSRLTESSRGFRSPKDPDTDPYISPVSHAGEYPPELPVQPVEIPLEEGRFRSSSYRRF</sequence>
<keyword evidence="2" id="KW-0812">Transmembrane</keyword>
<proteinExistence type="predicted"/>
<feature type="transmembrane region" description="Helical" evidence="2">
    <location>
        <begin position="222"/>
        <end position="244"/>
    </location>
</feature>
<dbReference type="EMBL" id="CAJPDS010000020">
    <property type="protein sequence ID" value="CAF9917552.1"/>
    <property type="molecule type" value="Genomic_DNA"/>
</dbReference>
<feature type="transmembrane region" description="Helical" evidence="2">
    <location>
        <begin position="469"/>
        <end position="490"/>
    </location>
</feature>
<evidence type="ECO:0008006" key="5">
    <source>
        <dbReference type="Google" id="ProtNLM"/>
    </source>
</evidence>
<keyword evidence="2" id="KW-1133">Transmembrane helix</keyword>
<name>A0A8H3F7P7_9LECA</name>
<reference evidence="3" key="1">
    <citation type="submission" date="2021-03" db="EMBL/GenBank/DDBJ databases">
        <authorList>
            <person name="Tagirdzhanova G."/>
        </authorList>
    </citation>
    <scope>NUCLEOTIDE SEQUENCE</scope>
</reference>
<feature type="compositionally biased region" description="Basic and acidic residues" evidence="1">
    <location>
        <begin position="733"/>
        <end position="742"/>
    </location>
</feature>
<evidence type="ECO:0000313" key="3">
    <source>
        <dbReference type="EMBL" id="CAF9917552.1"/>
    </source>
</evidence>
<evidence type="ECO:0000256" key="1">
    <source>
        <dbReference type="SAM" id="MobiDB-lite"/>
    </source>
</evidence>
<accession>A0A8H3F7P7</accession>
<organism evidence="3 4">
    <name type="scientific">Heterodermia speciosa</name>
    <dbReference type="NCBI Taxonomy" id="116794"/>
    <lineage>
        <taxon>Eukaryota</taxon>
        <taxon>Fungi</taxon>
        <taxon>Dikarya</taxon>
        <taxon>Ascomycota</taxon>
        <taxon>Pezizomycotina</taxon>
        <taxon>Lecanoromycetes</taxon>
        <taxon>OSLEUM clade</taxon>
        <taxon>Lecanoromycetidae</taxon>
        <taxon>Caliciales</taxon>
        <taxon>Physciaceae</taxon>
        <taxon>Heterodermia</taxon>
    </lineage>
</organism>
<comment type="caution">
    <text evidence="3">The sequence shown here is derived from an EMBL/GenBank/DDBJ whole genome shotgun (WGS) entry which is preliminary data.</text>
</comment>
<feature type="transmembrane region" description="Helical" evidence="2">
    <location>
        <begin position="256"/>
        <end position="274"/>
    </location>
</feature>
<feature type="transmembrane region" description="Helical" evidence="2">
    <location>
        <begin position="552"/>
        <end position="571"/>
    </location>
</feature>
<dbReference type="OrthoDB" id="5392263at2759"/>
<feature type="transmembrane region" description="Helical" evidence="2">
    <location>
        <begin position="610"/>
        <end position="633"/>
    </location>
</feature>
<feature type="transmembrane region" description="Helical" evidence="2">
    <location>
        <begin position="436"/>
        <end position="457"/>
    </location>
</feature>
<dbReference type="AlphaFoldDB" id="A0A8H3F7P7"/>
<gene>
    <name evidence="3" type="ORF">HETSPECPRED_003517</name>
</gene>
<keyword evidence="2" id="KW-0472">Membrane</keyword>
<feature type="region of interest" description="Disordered" evidence="1">
    <location>
        <begin position="732"/>
        <end position="775"/>
    </location>
</feature>
<evidence type="ECO:0000313" key="4">
    <source>
        <dbReference type="Proteomes" id="UP000664521"/>
    </source>
</evidence>
<keyword evidence="4" id="KW-1185">Reference proteome</keyword>